<sequence>MRWGMVKMYLWRTTASAAPTASAVLAPATPDSIQLLQLVSDKSTISYYMYVHRTQWMVVQCNRS</sequence>
<protein>
    <recommendedName>
        <fullName evidence="3">Secreted protein</fullName>
    </recommendedName>
</protein>
<name>A9NP59_PICSI</name>
<organism evidence="2">
    <name type="scientific">Picea sitchensis</name>
    <name type="common">Sitka spruce</name>
    <name type="synonym">Pinus sitchensis</name>
    <dbReference type="NCBI Taxonomy" id="3332"/>
    <lineage>
        <taxon>Eukaryota</taxon>
        <taxon>Viridiplantae</taxon>
        <taxon>Streptophyta</taxon>
        <taxon>Embryophyta</taxon>
        <taxon>Tracheophyta</taxon>
        <taxon>Spermatophyta</taxon>
        <taxon>Pinopsida</taxon>
        <taxon>Pinidae</taxon>
        <taxon>Conifers I</taxon>
        <taxon>Pinales</taxon>
        <taxon>Pinaceae</taxon>
        <taxon>Picea</taxon>
    </lineage>
</organism>
<feature type="chain" id="PRO_5002739516" description="Secreted protein" evidence="1">
    <location>
        <begin position="18"/>
        <end position="64"/>
    </location>
</feature>
<reference evidence="2" key="1">
    <citation type="journal article" date="2008" name="BMC Genomics">
        <title>A conifer genomics resource of 200,000 spruce (Picea spp.) ESTs and 6,464 high-quality, sequence-finished full-length cDNAs for Sitka spruce (Picea sitchensis).</title>
        <authorList>
            <person name="Ralph S.G."/>
            <person name="Chun H.J."/>
            <person name="Kolosova N."/>
            <person name="Cooper D."/>
            <person name="Oddy C."/>
            <person name="Ritland C.E."/>
            <person name="Kirkpatrick R."/>
            <person name="Moore R."/>
            <person name="Barber S."/>
            <person name="Holt R.A."/>
            <person name="Jones S.J."/>
            <person name="Marra M.A."/>
            <person name="Douglas C.J."/>
            <person name="Ritland K."/>
            <person name="Bohlmann J."/>
        </authorList>
    </citation>
    <scope>NUCLEOTIDE SEQUENCE</scope>
    <source>
        <tissue evidence="2">Green portion of the leader tissue</tissue>
    </source>
</reference>
<feature type="signal peptide" evidence="1">
    <location>
        <begin position="1"/>
        <end position="17"/>
    </location>
</feature>
<dbReference type="EMBL" id="EF083069">
    <property type="protein sequence ID" value="ABK22420.1"/>
    <property type="molecule type" value="mRNA"/>
</dbReference>
<dbReference type="AlphaFoldDB" id="A9NP59"/>
<evidence type="ECO:0000256" key="1">
    <source>
        <dbReference type="SAM" id="SignalP"/>
    </source>
</evidence>
<evidence type="ECO:0000313" key="2">
    <source>
        <dbReference type="EMBL" id="ABK22420.1"/>
    </source>
</evidence>
<evidence type="ECO:0008006" key="3">
    <source>
        <dbReference type="Google" id="ProtNLM"/>
    </source>
</evidence>
<keyword evidence="1" id="KW-0732">Signal</keyword>
<accession>A9NP59</accession>
<proteinExistence type="evidence at transcript level"/>